<protein>
    <recommendedName>
        <fullName evidence="5">Lipoprotein</fullName>
    </recommendedName>
</protein>
<feature type="region of interest" description="Disordered" evidence="1">
    <location>
        <begin position="27"/>
        <end position="85"/>
    </location>
</feature>
<dbReference type="PROSITE" id="PS51257">
    <property type="entry name" value="PROKAR_LIPOPROTEIN"/>
    <property type="match status" value="1"/>
</dbReference>
<feature type="compositionally biased region" description="Low complexity" evidence="1">
    <location>
        <begin position="63"/>
        <end position="72"/>
    </location>
</feature>
<evidence type="ECO:0000256" key="2">
    <source>
        <dbReference type="SAM" id="SignalP"/>
    </source>
</evidence>
<organism evidence="3 4">
    <name type="scientific">Streptomyces endophyticus</name>
    <dbReference type="NCBI Taxonomy" id="714166"/>
    <lineage>
        <taxon>Bacteria</taxon>
        <taxon>Bacillati</taxon>
        <taxon>Actinomycetota</taxon>
        <taxon>Actinomycetes</taxon>
        <taxon>Kitasatosporales</taxon>
        <taxon>Streptomycetaceae</taxon>
        <taxon>Streptomyces</taxon>
    </lineage>
</organism>
<dbReference type="RefSeq" id="WP_326016287.1">
    <property type="nucleotide sequence ID" value="NZ_JAOZYC010000094.1"/>
</dbReference>
<dbReference type="EMBL" id="JAOZYC010000094">
    <property type="protein sequence ID" value="MEB8338491.1"/>
    <property type="molecule type" value="Genomic_DNA"/>
</dbReference>
<feature type="region of interest" description="Disordered" evidence="1">
    <location>
        <begin position="172"/>
        <end position="196"/>
    </location>
</feature>
<evidence type="ECO:0000256" key="1">
    <source>
        <dbReference type="SAM" id="MobiDB-lite"/>
    </source>
</evidence>
<feature type="signal peptide" evidence="2">
    <location>
        <begin position="1"/>
        <end position="21"/>
    </location>
</feature>
<keyword evidence="4" id="KW-1185">Reference proteome</keyword>
<keyword evidence="2" id="KW-0732">Signal</keyword>
<gene>
    <name evidence="3" type="ORF">OKJ99_13380</name>
</gene>
<evidence type="ECO:0000313" key="3">
    <source>
        <dbReference type="EMBL" id="MEB8338491.1"/>
    </source>
</evidence>
<comment type="caution">
    <text evidence="3">The sequence shown here is derived from an EMBL/GenBank/DDBJ whole genome shotgun (WGS) entry which is preliminary data.</text>
</comment>
<proteinExistence type="predicted"/>
<evidence type="ECO:0008006" key="5">
    <source>
        <dbReference type="Google" id="ProtNLM"/>
    </source>
</evidence>
<feature type="compositionally biased region" description="Basic and acidic residues" evidence="1">
    <location>
        <begin position="73"/>
        <end position="85"/>
    </location>
</feature>
<name>A0ABU6F6G9_9ACTN</name>
<feature type="compositionally biased region" description="Low complexity" evidence="1">
    <location>
        <begin position="33"/>
        <end position="45"/>
    </location>
</feature>
<dbReference type="Proteomes" id="UP001354931">
    <property type="component" value="Unassembled WGS sequence"/>
</dbReference>
<feature type="chain" id="PRO_5045293321" description="Lipoprotein" evidence="2">
    <location>
        <begin position="22"/>
        <end position="196"/>
    </location>
</feature>
<sequence length="196" mass="20232">MRGRTTVAPIACALAGVLALAGCGSGNEKDTGASASASASSPDASRFSGTPPSALASKKESIKASASEAAESASERAEKFEASVSADLERKRQEFTKQLDKVDGEGNAVRDVELTGKRLADTKGVRAVVVHITNTTDKKASYAVQVDFSDSDGKVVETKVVGAEDLKAGGRAQPLAISTKPPEPHLKASVAKAQRY</sequence>
<evidence type="ECO:0000313" key="4">
    <source>
        <dbReference type="Proteomes" id="UP001354931"/>
    </source>
</evidence>
<accession>A0ABU6F6G9</accession>
<reference evidence="3 4" key="1">
    <citation type="submission" date="2022-10" db="EMBL/GenBank/DDBJ databases">
        <authorList>
            <person name="Xie J."/>
            <person name="Shen N."/>
        </authorList>
    </citation>
    <scope>NUCLEOTIDE SEQUENCE [LARGE SCALE GENOMIC DNA]</scope>
    <source>
        <strain evidence="3 4">YIM65594</strain>
    </source>
</reference>